<proteinExistence type="predicted"/>
<dbReference type="RefSeq" id="WP_022638364.1">
    <property type="nucleotide sequence ID" value="NZ_AUTE01000019.1"/>
</dbReference>
<protein>
    <submittedName>
        <fullName evidence="1">Uncharacterized protein</fullName>
    </submittedName>
</protein>
<organism evidence="1 2">
    <name type="scientific">Lactiplantibacillus plantarum WJL</name>
    <dbReference type="NCBI Taxonomy" id="1350466"/>
    <lineage>
        <taxon>Bacteria</taxon>
        <taxon>Bacillati</taxon>
        <taxon>Bacillota</taxon>
        <taxon>Bacilli</taxon>
        <taxon>Lactobacillales</taxon>
        <taxon>Lactobacillaceae</taxon>
        <taxon>Lactiplantibacillus</taxon>
    </lineage>
</organism>
<gene>
    <name evidence="1" type="ORF">WJL_0957</name>
</gene>
<dbReference type="EMBL" id="LKLZ01000003">
    <property type="protein sequence ID" value="KPN43884.1"/>
    <property type="molecule type" value="Genomic_DNA"/>
</dbReference>
<dbReference type="Proteomes" id="UP000050511">
    <property type="component" value="Unassembled WGS sequence"/>
</dbReference>
<name>A0A837P9J7_LACPN</name>
<comment type="caution">
    <text evidence="1">The sequence shown here is derived from an EMBL/GenBank/DDBJ whole genome shotgun (WGS) entry which is preliminary data.</text>
</comment>
<evidence type="ECO:0000313" key="1">
    <source>
        <dbReference type="EMBL" id="KPN43884.1"/>
    </source>
</evidence>
<accession>A0A837P9J7</accession>
<reference evidence="1 2" key="1">
    <citation type="submission" date="2015-10" db="EMBL/GenBank/DDBJ databases">
        <title>Resequencing of Lactobacillus plantarum WJL strain genome.</title>
        <authorList>
            <person name="Martino M.E."/>
        </authorList>
    </citation>
    <scope>NUCLEOTIDE SEQUENCE [LARGE SCALE GENOMIC DNA]</scope>
    <source>
        <strain evidence="1 2">WJL</strain>
    </source>
</reference>
<sequence>MAYLTFKEYQQNGFTMITDETIFDQHERAAETQIDITTQFFYNADYAARSLVDDLAGTQWQVFRAKQFKRAVALQCDYFDEVGADTPIGIANQDLSSIEIGRTHVQANSNVNATNFGKTGLANGVVAILAQIGLMCRAVSYR</sequence>
<evidence type="ECO:0000313" key="2">
    <source>
        <dbReference type="Proteomes" id="UP000050511"/>
    </source>
</evidence>
<dbReference type="AlphaFoldDB" id="A0A837P9J7"/>